<evidence type="ECO:0000313" key="2">
    <source>
        <dbReference type="Proteomes" id="UP000475545"/>
    </source>
</evidence>
<sequence>MDWAADQVSGPRRRSAVARRLSTVLSRHTIRAIPSGWTVSSPTGSATVCRTFDQLVDVVTATSGLTRDEAVALGLAH</sequence>
<evidence type="ECO:0000313" key="1">
    <source>
        <dbReference type="EMBL" id="MXP21326.1"/>
    </source>
</evidence>
<keyword evidence="2" id="KW-1185">Reference proteome</keyword>
<comment type="caution">
    <text evidence="1">The sequence shown here is derived from an EMBL/GenBank/DDBJ whole genome shotgun (WGS) entry which is preliminary data.</text>
</comment>
<gene>
    <name evidence="1" type="ORF">GIY30_08165</name>
</gene>
<protein>
    <submittedName>
        <fullName evidence="1">Uncharacterized protein</fullName>
    </submittedName>
</protein>
<dbReference type="AlphaFoldDB" id="A0A6L7GN82"/>
<dbReference type="Proteomes" id="UP000475545">
    <property type="component" value="Unassembled WGS sequence"/>
</dbReference>
<dbReference type="EMBL" id="WMBR01000002">
    <property type="protein sequence ID" value="MXP21326.1"/>
    <property type="molecule type" value="Genomic_DNA"/>
</dbReference>
<proteinExistence type="predicted"/>
<accession>A0A6L7GN82</accession>
<name>A0A6L7GN82_9ACTN</name>
<reference evidence="1 2" key="1">
    <citation type="submission" date="2019-11" db="EMBL/GenBank/DDBJ databases">
        <title>Gordonia sp. nov., a novel actinobacterium isolated from mangrove soil in Hainan.</title>
        <authorList>
            <person name="Huang X."/>
            <person name="Xie Y."/>
            <person name="Chu X."/>
            <person name="Xiao K."/>
        </authorList>
    </citation>
    <scope>NUCLEOTIDE SEQUENCE [LARGE SCALE GENOMIC DNA]</scope>
    <source>
        <strain evidence="1 2">HNM0687</strain>
    </source>
</reference>
<organism evidence="1 2">
    <name type="scientific">Gordonia mangrovi</name>
    <dbReference type="NCBI Taxonomy" id="2665643"/>
    <lineage>
        <taxon>Bacteria</taxon>
        <taxon>Bacillati</taxon>
        <taxon>Actinomycetota</taxon>
        <taxon>Actinomycetes</taxon>
        <taxon>Mycobacteriales</taxon>
        <taxon>Gordoniaceae</taxon>
        <taxon>Gordonia</taxon>
    </lineage>
</organism>